<evidence type="ECO:0000259" key="4">
    <source>
        <dbReference type="Pfam" id="PF15035"/>
    </source>
</evidence>
<dbReference type="PANTHER" id="PTHR18937">
    <property type="entry name" value="STRUCTURAL MAINTENANCE OF CHROMOSOMES SMC FAMILY MEMBER"/>
    <property type="match status" value="1"/>
</dbReference>
<sequence length="1824" mass="213972">MPKKVQLVASGSTEDVSNITQELLESRRRLEAGVEENRRNREVLQGLNDQVDRHSETININIDPSMFGREREDEADREIEGLINKLKAELFKNNTLEEINDMLKAENDAALTANVNLRTDVSELTRTLEFLSREYRDEQDRFRIENQRYRSHLDTQHRQLISLWKAFLAVKRQMKELKTLTAADMEKQMGEFARCTQMMQKAIKQAEGRTSTVQHQMTREKDEVVNEVFKKYEELSERNAEVEKQNSEKSRRIAKLETELRREKEEKEGIRDALGKISNMPELTQNKEGKPRSRSQSPGSPGTSGGEAMRKIRSTLHARNVELKDLQMKLERSEAQTERLQRDIERLEKELKTRAERDRQREEEAKKREHELADLEKQSRRADERMQSAEEDKQRLQENIQQLQDSIAHIHKLQREFIETLTERHKEELDVRQKHYETESEERINEERTRATRIKDELERTKNDGEGLRQQLRDVQADLATVRKAMEDKEMLNTHLSDEIKRIREQLAEAQAGEDDKDKAIHELRAKYEHAKDKEKRVKAELAEVSGTIDIMTDENKSLQDQAAETREQMNEMGNRLEQASQREEELEQQSEELNSTIEKHEETIRELKASLQEAQTRAEAREQFAYARNMAEQRAEESQVLEREREQALREKDMAQDELNNRNHEVAALNAKIATMEKDISGRIEQDHQVKLLIDEIRSKNDQLERDVSEKNAIIEDMRDKLEDLHNDLIKRDERSKAEVAKIEEIKTTDILTVREEWTQKARAQEADLESLRRHLADMEARSKELTLEVDRLKTENEVLEIDRDQAVEKQEDETRRLKKKIEELEEQALADREEYEELRAKETKQRDEAMSQVTEEFKRLQGMIDEIGEKESILQKQLDDTKEELAKEKSINDTRQEELGRLHQNISQLEQQLDSERKLGHNKFGPARRSVTVFGTLPRNVWREPLPDYRIHESITQSWQVEEHEVRIARSQTQYDELSRNKDMLESERDRLVTLIAKKTTAIQNLESQADELTAQLAEAEARENSLRDELALFTREASELRHAVERHQQLLAERSQKCEEQDQRIRELQKEVHLKQIEADHRREESDDAQEAKMALQNKVQALELQLADKTAKLESTTDLLKKLENTEKNMMTELKEDAEKVTHYRRRNEELKISTSKLTEEVTTLKTLLERKTQQSQRALADLLDNYKEAERKAHSNQAEADQLRAGVLGLEAKLERAERRKTELEAKLAEAEGRRDELAVRNSQYERSAAIGIGKHSSMRTGNSTLDLSHDHHSSYGSIGAPVSIPHLRGSVSTQNMSADFSPERSVHFDDSGERLKALGITPSMDITIRYLKERIEQLEKERTSLTQALGDSRQSEKLAKRRLDEVTQLLDSLQRKAEQLENDNKLLEGRMNNQRQMYLSNEESMRSREGEFRTLKAKLMSAELHVREKESKIQQLLTLVDTQKLDLAEQTEEKRKLVSQMIHLEKDLKTAEQEGEKGDLERGHLAVQLDNLQQDLKNLKKQLIEMEQVNDSQRKAMEEMKMSEDRRREAIERAQAEERHWRNTAVAAKKTSEEYHRSIYEERLGNLQRNYDTLHTTHEQLQTQAERLRQELKEALNKSNSSTNRLREAESRLDDELQKRKLVEKALSSMQKMETDWQKLERELRDELKLLRKDKLSNTAEIEELKRRLTRCEVERREIEAARVRLEREVAALKKHVDALEEDRSRTDEAVKQTVSEKRAMDKSLAAMEKENSELYRNCTQLQTQIQHLERDTGTKSVTKMLKEHAELEARFGKMLQEKRQLEMLLEQKEMNYAHKKKLLESQLGLLREQLEAERKRR</sequence>
<accession>A0AA36D7N1</accession>
<organism evidence="5 6">
    <name type="scientific">Mesorhabditis spiculigera</name>
    <dbReference type="NCBI Taxonomy" id="96644"/>
    <lineage>
        <taxon>Eukaryota</taxon>
        <taxon>Metazoa</taxon>
        <taxon>Ecdysozoa</taxon>
        <taxon>Nematoda</taxon>
        <taxon>Chromadorea</taxon>
        <taxon>Rhabditida</taxon>
        <taxon>Rhabditina</taxon>
        <taxon>Rhabditomorpha</taxon>
        <taxon>Rhabditoidea</taxon>
        <taxon>Rhabditidae</taxon>
        <taxon>Mesorhabditinae</taxon>
        <taxon>Mesorhabditis</taxon>
    </lineage>
</organism>
<feature type="compositionally biased region" description="Basic and acidic residues" evidence="3">
    <location>
        <begin position="554"/>
        <end position="570"/>
    </location>
</feature>
<feature type="compositionally biased region" description="Basic and acidic residues" evidence="3">
    <location>
        <begin position="632"/>
        <end position="656"/>
    </location>
</feature>
<feature type="coiled-coil region" evidence="2">
    <location>
        <begin position="963"/>
        <end position="1144"/>
    </location>
</feature>
<keyword evidence="1 2" id="KW-0175">Coiled coil</keyword>
<feature type="region of interest" description="Disordered" evidence="3">
    <location>
        <begin position="348"/>
        <end position="396"/>
    </location>
</feature>
<feature type="coiled-coil region" evidence="2">
    <location>
        <begin position="1334"/>
        <end position="1403"/>
    </location>
</feature>
<protein>
    <recommendedName>
        <fullName evidence="4">Rootletin-like coiled-coil domain-containing protein</fullName>
    </recommendedName>
</protein>
<name>A0AA36D7N1_9BILA</name>
<evidence type="ECO:0000313" key="6">
    <source>
        <dbReference type="Proteomes" id="UP001177023"/>
    </source>
</evidence>
<keyword evidence="6" id="KW-1185">Reference proteome</keyword>
<feature type="region of interest" description="Disordered" evidence="3">
    <location>
        <begin position="262"/>
        <end position="308"/>
    </location>
</feature>
<feature type="coiled-coil region" evidence="2">
    <location>
        <begin position="1570"/>
        <end position="1758"/>
    </location>
</feature>
<evidence type="ECO:0000256" key="3">
    <source>
        <dbReference type="SAM" id="MobiDB-lite"/>
    </source>
</evidence>
<feature type="region of interest" description="Disordered" evidence="3">
    <location>
        <begin position="553"/>
        <end position="602"/>
    </location>
</feature>
<dbReference type="Proteomes" id="UP001177023">
    <property type="component" value="Unassembled WGS sequence"/>
</dbReference>
<reference evidence="5" key="1">
    <citation type="submission" date="2023-06" db="EMBL/GenBank/DDBJ databases">
        <authorList>
            <person name="Delattre M."/>
        </authorList>
    </citation>
    <scope>NUCLEOTIDE SEQUENCE</scope>
    <source>
        <strain evidence="5">AF72</strain>
    </source>
</reference>
<dbReference type="SUPFAM" id="SSF57997">
    <property type="entry name" value="Tropomyosin"/>
    <property type="match status" value="1"/>
</dbReference>
<gene>
    <name evidence="5" type="ORF">MSPICULIGERA_LOCUS19468</name>
</gene>
<dbReference type="InterPro" id="IPR055167">
    <property type="entry name" value="Rootletin-like_CC"/>
</dbReference>
<feature type="coiled-coil region" evidence="2">
    <location>
        <begin position="1453"/>
        <end position="1543"/>
    </location>
</feature>
<dbReference type="EMBL" id="CATQJA010002663">
    <property type="protein sequence ID" value="CAJ0581304.1"/>
    <property type="molecule type" value="Genomic_DNA"/>
</dbReference>
<comment type="caution">
    <text evidence="5">The sequence shown here is derived from an EMBL/GenBank/DDBJ whole genome shotgun (WGS) entry which is preliminary data.</text>
</comment>
<feature type="non-terminal residue" evidence="5">
    <location>
        <position position="1824"/>
    </location>
</feature>
<feature type="domain" description="Rootletin-like coiled-coil" evidence="4">
    <location>
        <begin position="45"/>
        <end position="195"/>
    </location>
</feature>
<proteinExistence type="predicted"/>
<feature type="coiled-coil region" evidence="2">
    <location>
        <begin position="114"/>
        <end position="141"/>
    </location>
</feature>
<feature type="coiled-coil region" evidence="2">
    <location>
        <begin position="1177"/>
        <end position="1253"/>
    </location>
</feature>
<evidence type="ECO:0000256" key="1">
    <source>
        <dbReference type="ARBA" id="ARBA00023054"/>
    </source>
</evidence>
<evidence type="ECO:0000256" key="2">
    <source>
        <dbReference type="SAM" id="Coils"/>
    </source>
</evidence>
<feature type="compositionally biased region" description="Basic and acidic residues" evidence="3">
    <location>
        <begin position="262"/>
        <end position="274"/>
    </location>
</feature>
<feature type="region of interest" description="Disordered" evidence="3">
    <location>
        <begin position="630"/>
        <end position="656"/>
    </location>
</feature>
<evidence type="ECO:0000313" key="5">
    <source>
        <dbReference type="EMBL" id="CAJ0581304.1"/>
    </source>
</evidence>
<dbReference type="Pfam" id="PF15035">
    <property type="entry name" value="Rootletin"/>
    <property type="match status" value="1"/>
</dbReference>